<dbReference type="AlphaFoldDB" id="A0AAD9IU06"/>
<dbReference type="Gene3D" id="1.10.8.10">
    <property type="entry name" value="DNA helicase RuvA subunit, C-terminal domain"/>
    <property type="match status" value="1"/>
</dbReference>
<dbReference type="Proteomes" id="UP001208570">
    <property type="component" value="Unassembled WGS sequence"/>
</dbReference>
<dbReference type="EMBL" id="JAODUP010001234">
    <property type="protein sequence ID" value="KAK2140834.1"/>
    <property type="molecule type" value="Genomic_DNA"/>
</dbReference>
<feature type="region of interest" description="Disordered" evidence="1">
    <location>
        <begin position="1"/>
        <end position="29"/>
    </location>
</feature>
<organism evidence="3 4">
    <name type="scientific">Paralvinella palmiformis</name>
    <dbReference type="NCBI Taxonomy" id="53620"/>
    <lineage>
        <taxon>Eukaryota</taxon>
        <taxon>Metazoa</taxon>
        <taxon>Spiralia</taxon>
        <taxon>Lophotrochozoa</taxon>
        <taxon>Annelida</taxon>
        <taxon>Polychaeta</taxon>
        <taxon>Sedentaria</taxon>
        <taxon>Canalipalpata</taxon>
        <taxon>Terebellida</taxon>
        <taxon>Terebelliformia</taxon>
        <taxon>Alvinellidae</taxon>
        <taxon>Paralvinella</taxon>
    </lineage>
</organism>
<evidence type="ECO:0000259" key="2">
    <source>
        <dbReference type="Pfam" id="PF19026"/>
    </source>
</evidence>
<gene>
    <name evidence="3" type="ORF">LSH36_1234g00011</name>
</gene>
<accession>A0AAD9IU06</accession>
<keyword evidence="4" id="KW-1185">Reference proteome</keyword>
<evidence type="ECO:0000313" key="3">
    <source>
        <dbReference type="EMBL" id="KAK2140834.1"/>
    </source>
</evidence>
<dbReference type="InterPro" id="IPR044034">
    <property type="entry name" value="NAC-like_UBA"/>
</dbReference>
<evidence type="ECO:0000313" key="4">
    <source>
        <dbReference type="Proteomes" id="UP001208570"/>
    </source>
</evidence>
<dbReference type="PANTHER" id="PTHR31184">
    <property type="entry name" value="HUNTINGTIN-INTERACTING PROTEIN K FAMILY MEMBER"/>
    <property type="match status" value="1"/>
</dbReference>
<dbReference type="Pfam" id="PF19026">
    <property type="entry name" value="UBA_HYPK"/>
    <property type="match status" value="1"/>
</dbReference>
<comment type="caution">
    <text evidence="3">The sequence shown here is derived from an EMBL/GenBank/DDBJ whole genome shotgun (WGS) entry which is preliminary data.</text>
</comment>
<dbReference type="CDD" id="cd14361">
    <property type="entry name" value="UBA_HYPK"/>
    <property type="match status" value="1"/>
</dbReference>
<dbReference type="GO" id="GO:0050821">
    <property type="term" value="P:protein stabilization"/>
    <property type="evidence" value="ECO:0007669"/>
    <property type="project" value="TreeGrafter"/>
</dbReference>
<dbReference type="InterPro" id="IPR052617">
    <property type="entry name" value="Huntingtin-int_K"/>
</dbReference>
<feature type="compositionally biased region" description="Acidic residues" evidence="1">
    <location>
        <begin position="1"/>
        <end position="12"/>
    </location>
</feature>
<name>A0AAD9IU06_9ANNE</name>
<dbReference type="PANTHER" id="PTHR31184:SF2">
    <property type="entry name" value="HUNTINGTIN-INTERACTING PROTEIN K"/>
    <property type="match status" value="1"/>
</dbReference>
<dbReference type="GO" id="GO:0043066">
    <property type="term" value="P:negative regulation of apoptotic process"/>
    <property type="evidence" value="ECO:0007669"/>
    <property type="project" value="TreeGrafter"/>
</dbReference>
<dbReference type="InterPro" id="IPR038922">
    <property type="entry name" value="HYPK_UBA"/>
</dbReference>
<sequence>MTTEEENVEIEDPAAAAKNKKAAKHEDTGAADLEKITDYVEEAEISSHSIGDAMRVVSDRQAKEVSEKKRKEHELSRVKINKEDVDLIVNEMEISHQLAERKLREHEGDVVKALIELTN</sequence>
<protein>
    <recommendedName>
        <fullName evidence="2">Nascent polypeptide-associated complex subunit alpha-like UBA domain-containing protein</fullName>
    </recommendedName>
</protein>
<proteinExistence type="predicted"/>
<evidence type="ECO:0000256" key="1">
    <source>
        <dbReference type="SAM" id="MobiDB-lite"/>
    </source>
</evidence>
<feature type="domain" description="Nascent polypeptide-associated complex subunit alpha-like UBA" evidence="2">
    <location>
        <begin position="78"/>
        <end position="118"/>
    </location>
</feature>
<reference evidence="3" key="1">
    <citation type="journal article" date="2023" name="Mol. Biol. Evol.">
        <title>Third-Generation Sequencing Reveals the Adaptive Role of the Epigenome in Three Deep-Sea Polychaetes.</title>
        <authorList>
            <person name="Perez M."/>
            <person name="Aroh O."/>
            <person name="Sun Y."/>
            <person name="Lan Y."/>
            <person name="Juniper S.K."/>
            <person name="Young C.R."/>
            <person name="Angers B."/>
            <person name="Qian P.Y."/>
        </authorList>
    </citation>
    <scope>NUCLEOTIDE SEQUENCE</scope>
    <source>
        <strain evidence="3">P08H-3</strain>
    </source>
</reference>